<reference evidence="3" key="1">
    <citation type="submission" date="2018-05" db="EMBL/GenBank/DDBJ databases">
        <title>Draft genome sequence of Stemphylium lycopersici strain CIDEFI 213.</title>
        <authorList>
            <person name="Medina R."/>
            <person name="Franco M.E.E."/>
            <person name="Lucentini C.G."/>
            <person name="Saparrat M.C.N."/>
            <person name="Balatti P.A."/>
        </authorList>
    </citation>
    <scope>NUCLEOTIDE SEQUENCE [LARGE SCALE GENOMIC DNA]</scope>
    <source>
        <strain evidence="3">CIDEFI 213</strain>
    </source>
</reference>
<dbReference type="AlphaFoldDB" id="A0A364N4L6"/>
<dbReference type="PANTHER" id="PTHR42085:SF2">
    <property type="entry name" value="F-BOX DOMAIN-CONTAINING PROTEIN"/>
    <property type="match status" value="1"/>
</dbReference>
<sequence>MASEEHQSQNTTASASSIPELQDALGSLLLARRSENDTTSSMSCPTSTPNHLARVCPDTLTQPERPRWTGALRLFDFPQELRDEIYFHVLYRPWRVHYTAHGDKNFWEYKGICEDIQNLLVVSKQVYHEAFKVFCLNNTVALTSKYNPRECYRKPLSGLLRLVPDRVASNLTRVSHTYRDAITRPHGAYGFAPSHTSIADGGDGTESFQKKNAAGQTFIEILRDAHTLKQYFPKLVEFEVAWYPEPLWLEFPQPQGQVREIALLSKEGADEKEVAAIWLETMRGWLQGQNVKPLSCVWLVLEGFATDGFTYEFDMLTNEAYRRLVKERIAEPNIEDSGRAWLEEMSKEKTVGRKKKGRKSSSEGA</sequence>
<name>A0A364N4L6_STELY</name>
<dbReference type="PANTHER" id="PTHR42085">
    <property type="entry name" value="F-BOX DOMAIN-CONTAINING PROTEIN"/>
    <property type="match status" value="1"/>
</dbReference>
<organism evidence="2 3">
    <name type="scientific">Stemphylium lycopersici</name>
    <name type="common">Tomato gray leaf spot disease fungus</name>
    <name type="synonym">Thyrospora lycopersici</name>
    <dbReference type="NCBI Taxonomy" id="183478"/>
    <lineage>
        <taxon>Eukaryota</taxon>
        <taxon>Fungi</taxon>
        <taxon>Dikarya</taxon>
        <taxon>Ascomycota</taxon>
        <taxon>Pezizomycotina</taxon>
        <taxon>Dothideomycetes</taxon>
        <taxon>Pleosporomycetidae</taxon>
        <taxon>Pleosporales</taxon>
        <taxon>Pleosporineae</taxon>
        <taxon>Pleosporaceae</taxon>
        <taxon>Stemphylium</taxon>
    </lineage>
</organism>
<evidence type="ECO:0000313" key="3">
    <source>
        <dbReference type="Proteomes" id="UP000249619"/>
    </source>
</evidence>
<dbReference type="Proteomes" id="UP000249619">
    <property type="component" value="Unassembled WGS sequence"/>
</dbReference>
<dbReference type="EMBL" id="QGDH01000054">
    <property type="protein sequence ID" value="RAR11827.1"/>
    <property type="molecule type" value="Genomic_DNA"/>
</dbReference>
<protein>
    <submittedName>
        <fullName evidence="2">Uncharacterized protein</fullName>
    </submittedName>
</protein>
<feature type="region of interest" description="Disordered" evidence="1">
    <location>
        <begin position="345"/>
        <end position="365"/>
    </location>
</feature>
<evidence type="ECO:0000313" key="2">
    <source>
        <dbReference type="EMBL" id="RAR11827.1"/>
    </source>
</evidence>
<keyword evidence="3" id="KW-1185">Reference proteome</keyword>
<gene>
    <name evidence="2" type="ORF">DDE83_004425</name>
</gene>
<evidence type="ECO:0000256" key="1">
    <source>
        <dbReference type="SAM" id="MobiDB-lite"/>
    </source>
</evidence>
<proteinExistence type="predicted"/>
<accession>A0A364N4L6</accession>
<comment type="caution">
    <text evidence="2">The sequence shown here is derived from an EMBL/GenBank/DDBJ whole genome shotgun (WGS) entry which is preliminary data.</text>
</comment>
<dbReference type="InterPro" id="IPR038883">
    <property type="entry name" value="AN11006-like"/>
</dbReference>